<evidence type="ECO:0000313" key="2">
    <source>
        <dbReference type="Proteomes" id="UP000708208"/>
    </source>
</evidence>
<comment type="caution">
    <text evidence="1">The sequence shown here is derived from an EMBL/GenBank/DDBJ whole genome shotgun (WGS) entry which is preliminary data.</text>
</comment>
<reference evidence="1" key="1">
    <citation type="submission" date="2021-06" db="EMBL/GenBank/DDBJ databases">
        <authorList>
            <person name="Hodson N. C."/>
            <person name="Mongue J. A."/>
            <person name="Jaron S. K."/>
        </authorList>
    </citation>
    <scope>NUCLEOTIDE SEQUENCE</scope>
</reference>
<evidence type="ECO:0000313" key="1">
    <source>
        <dbReference type="EMBL" id="CAG7725921.1"/>
    </source>
</evidence>
<accession>A0A8J2KHC5</accession>
<gene>
    <name evidence="1" type="ORF">AFUS01_LOCUS14859</name>
</gene>
<sequence>MPRYTWIPKVPAYFPQSYSPPKQLPLPPGLRFRKMDVIFEKTIDWWANDAPYPYVDPRDLTKKARETTTDPKSVVNAEDVDKLPQEVDAISVEEDLNLPDESQSVNIEVSKQEKRRLDQKIRRNTESGRITQHQRRNFQRYAKKNAKKYQYVQTNKV</sequence>
<name>A0A8J2KHC5_9HEXA</name>
<dbReference type="Proteomes" id="UP000708208">
    <property type="component" value="Unassembled WGS sequence"/>
</dbReference>
<protein>
    <submittedName>
        <fullName evidence="1">Uncharacterized protein</fullName>
    </submittedName>
</protein>
<proteinExistence type="predicted"/>
<keyword evidence="2" id="KW-1185">Reference proteome</keyword>
<dbReference type="EMBL" id="CAJVCH010128586">
    <property type="protein sequence ID" value="CAG7725921.1"/>
    <property type="molecule type" value="Genomic_DNA"/>
</dbReference>
<dbReference type="AlphaFoldDB" id="A0A8J2KHC5"/>
<organism evidence="1 2">
    <name type="scientific">Allacma fusca</name>
    <dbReference type="NCBI Taxonomy" id="39272"/>
    <lineage>
        <taxon>Eukaryota</taxon>
        <taxon>Metazoa</taxon>
        <taxon>Ecdysozoa</taxon>
        <taxon>Arthropoda</taxon>
        <taxon>Hexapoda</taxon>
        <taxon>Collembola</taxon>
        <taxon>Symphypleona</taxon>
        <taxon>Sminthuridae</taxon>
        <taxon>Allacma</taxon>
    </lineage>
</organism>